<feature type="region of interest" description="Disordered" evidence="1">
    <location>
        <begin position="531"/>
        <end position="550"/>
    </location>
</feature>
<gene>
    <name evidence="2" type="ORF">PHSY_002997</name>
</gene>
<evidence type="ECO:0000313" key="3">
    <source>
        <dbReference type="Proteomes" id="UP000014071"/>
    </source>
</evidence>
<evidence type="ECO:0000256" key="1">
    <source>
        <dbReference type="SAM" id="MobiDB-lite"/>
    </source>
</evidence>
<feature type="compositionally biased region" description="Polar residues" evidence="1">
    <location>
        <begin position="750"/>
        <end position="762"/>
    </location>
</feature>
<feature type="compositionally biased region" description="Polar residues" evidence="1">
    <location>
        <begin position="660"/>
        <end position="691"/>
    </location>
</feature>
<feature type="compositionally biased region" description="Basic and acidic residues" evidence="1">
    <location>
        <begin position="305"/>
        <end position="322"/>
    </location>
</feature>
<keyword evidence="3" id="KW-1185">Reference proteome</keyword>
<feature type="compositionally biased region" description="Polar residues" evidence="1">
    <location>
        <begin position="201"/>
        <end position="221"/>
    </location>
</feature>
<evidence type="ECO:0000313" key="2">
    <source>
        <dbReference type="EMBL" id="GAC95421.1"/>
    </source>
</evidence>
<accession>R9P293</accession>
<sequence length="1416" mass="156428">MPPEPIAFDSSDEDEKRYPLYTVKRLLSRPIASDSEIDELESDADDDPNPAPPVRRKPPSPKKSSSASQDPTARKKRREQKRRKKEEHEERKRRKAEKKQALAARAERQNGHRDGSARSRATQSPQDPSSSTVPSTSKSRANGVQASKAPATIDVASDSDEPLPSLVVRPSQTQPSLEPTQESRTQAQAQAMSEDEVELIASQSVAPPTADSQPARASSLPTAIDLDDQEQPSQRSASAVPHAAGASGQETNPIQLDGSDSLLQHGSNDQRDGADDDISEVSSIWYSESDGHATDSELYTSSEGSLHDTDEERGLGSWTQKDRDTWQGSTYELDEAYGGTYDVRAVLRHRHNPRRGFAEYRTVFAGYPIHSSMWLQESLFDDERTLREYWARQGGRPDDFPEDRTSYTEHSSDTETAVKRRPRQRAHEALRNKRLDIRRDKIQLRQYLKSLGEERNRAQKEAEDRYAAYRRKKNLGLELRRVHDKGSTRGNKKRLEKQQQKRWRRDAGGNGADAAGSSRFSATHANRALADISMRARPSATSGMNSARMRASQLNDSIPENDDSQMTFRRPGGSSFAGNFPGLSKSMAPMRERPGFSASATRPTMAPLGSASALPSSTNSASHTQPTAPRPAPGSYKGAHRREPKVQVQPDFNRFLNRLHGSTSSTSQRANNQGAAQPLQAPTDSNGQPITSGRRPSEARRSNLLVLKPVEDFQGASRPFATALSKDAHSSASSETGDQDTFGVPEMSTVRGQYNPHQQAPSSDGEAAQRAKQGPASALASSSKSASIQRAGSSQQGAQRVRVEDPRRRPALAASETQGVSQAGWSPTADDVPWSPHERNSSALDTGSTGADSPVPAIPPSPADDSSTTRSYDGQQAKAPQHKIWNGWFEFVVGHNRIEAEGDLLAAEPLSPDRKQTLGLTNPGGTAYFHTFLPFAWIRDMLAGHSAAINEVMLLKANGVGARSSLDQLSEQLKDLDVALLAYAGQEAFTGDDSGRKDYFVAFSSKYDIDYVSGLPPSLRSVRGHPHTLCTVPLQLEHHPAPSLPITFEKPPALEGSIDNVFEASIGKKAIEDLNISRTDIRKVRRAAQRYRISKELYEGIRSKYNVIFLGQNPPAYEKSVLYFMVRIFEGGARLGLDAEKDAKLWKDPKRGTNVFVRRAALEGMFFFDASDKALWLAPYLRRLKRQPRCRFWTYGFAPDDPDERVREIFPGCDGLVTISASAVLGDLVRSSVVETDNQEREEGQLTQNDKTPPDSILCNIAYHLADNWKVRLHPWIRTCFKLIADHLEPVCRALHLIQEDQGFPMELMLDLDSKLEALYTSALVEEWSADEISGLPFDEPSEVPDEPQQLIERIDNEVLASLRKSQSRTVSDTRFHVLVSQGAKMSEEELAGIELTSLAQVAENHCRELANLPGN</sequence>
<dbReference type="STRING" id="1305764.R9P293"/>
<dbReference type="OrthoDB" id="3366885at2759"/>
<dbReference type="eggNOG" id="ENOG502RE0P">
    <property type="taxonomic scope" value="Eukaryota"/>
</dbReference>
<feature type="region of interest" description="Disordered" evidence="1">
    <location>
        <begin position="28"/>
        <end position="322"/>
    </location>
</feature>
<feature type="compositionally biased region" description="Acidic residues" evidence="1">
    <location>
        <begin position="35"/>
        <end position="48"/>
    </location>
</feature>
<dbReference type="HOGENOM" id="CLU_253850_0_0_1"/>
<feature type="compositionally biased region" description="Polar residues" evidence="1">
    <location>
        <begin position="815"/>
        <end position="825"/>
    </location>
</feature>
<feature type="compositionally biased region" description="Basic residues" evidence="1">
    <location>
        <begin position="74"/>
        <end position="97"/>
    </location>
</feature>
<proteinExistence type="predicted"/>
<feature type="compositionally biased region" description="Basic residues" evidence="1">
    <location>
        <begin position="490"/>
        <end position="504"/>
    </location>
</feature>
<feature type="compositionally biased region" description="Low complexity" evidence="1">
    <location>
        <begin position="122"/>
        <end position="139"/>
    </location>
</feature>
<feature type="region of interest" description="Disordered" evidence="1">
    <location>
        <begin position="556"/>
        <end position="701"/>
    </location>
</feature>
<feature type="compositionally biased region" description="Basic and acidic residues" evidence="1">
    <location>
        <begin position="392"/>
        <end position="418"/>
    </location>
</feature>
<feature type="region of interest" description="Disordered" evidence="1">
    <location>
        <begin position="480"/>
        <end position="521"/>
    </location>
</feature>
<protein>
    <submittedName>
        <fullName evidence="2">Uncharacterized protein</fullName>
    </submittedName>
</protein>
<feature type="region of interest" description="Disordered" evidence="1">
    <location>
        <begin position="724"/>
        <end position="878"/>
    </location>
</feature>
<feature type="compositionally biased region" description="Polar residues" evidence="1">
    <location>
        <begin position="170"/>
        <end position="191"/>
    </location>
</feature>
<feature type="compositionally biased region" description="Basic and acidic residues" evidence="1">
    <location>
        <begin position="105"/>
        <end position="117"/>
    </location>
</feature>
<reference evidence="3" key="1">
    <citation type="journal article" date="2013" name="Genome Announc.">
        <title>Draft genome sequence of the basidiomycetous yeast-like fungus Pseudozyma hubeiensis SY62, which produces an abundant amount of the biosurfactant mannosylerythritol lipids.</title>
        <authorList>
            <person name="Konishi M."/>
            <person name="Hatada Y."/>
            <person name="Horiuchi J."/>
        </authorList>
    </citation>
    <scope>NUCLEOTIDE SEQUENCE [LARGE SCALE GENOMIC DNA]</scope>
    <source>
        <strain evidence="3">SY62</strain>
    </source>
</reference>
<feature type="compositionally biased region" description="Low complexity" evidence="1">
    <location>
        <begin position="776"/>
        <end position="794"/>
    </location>
</feature>
<dbReference type="Proteomes" id="UP000014071">
    <property type="component" value="Unassembled WGS sequence"/>
</dbReference>
<feature type="compositionally biased region" description="Polar residues" evidence="1">
    <location>
        <begin position="841"/>
        <end position="850"/>
    </location>
</feature>
<dbReference type="RefSeq" id="XP_012189008.1">
    <property type="nucleotide sequence ID" value="XM_012333618.1"/>
</dbReference>
<feature type="compositionally biased region" description="Low complexity" evidence="1">
    <location>
        <begin position="606"/>
        <end position="617"/>
    </location>
</feature>
<name>R9P293_PSEHS</name>
<feature type="compositionally biased region" description="Polar residues" evidence="1">
    <location>
        <begin position="618"/>
        <end position="627"/>
    </location>
</feature>
<organism evidence="2 3">
    <name type="scientific">Pseudozyma hubeiensis (strain SY62)</name>
    <name type="common">Yeast</name>
    <dbReference type="NCBI Taxonomy" id="1305764"/>
    <lineage>
        <taxon>Eukaryota</taxon>
        <taxon>Fungi</taxon>
        <taxon>Dikarya</taxon>
        <taxon>Basidiomycota</taxon>
        <taxon>Ustilaginomycotina</taxon>
        <taxon>Ustilaginomycetes</taxon>
        <taxon>Ustilaginales</taxon>
        <taxon>Ustilaginaceae</taxon>
        <taxon>Pseudozyma</taxon>
    </lineage>
</organism>
<dbReference type="EMBL" id="DF238795">
    <property type="protein sequence ID" value="GAC95421.1"/>
    <property type="molecule type" value="Genomic_DNA"/>
</dbReference>
<feature type="region of interest" description="Disordered" evidence="1">
    <location>
        <begin position="392"/>
        <end position="431"/>
    </location>
</feature>
<dbReference type="GeneID" id="24108287"/>